<dbReference type="EMBL" id="LXQA010042257">
    <property type="protein sequence ID" value="MCI00115.1"/>
    <property type="molecule type" value="Genomic_DNA"/>
</dbReference>
<protein>
    <submittedName>
        <fullName evidence="7">B3 domain-containing transcription factor VRN1-like</fullName>
    </submittedName>
</protein>
<comment type="caution">
    <text evidence="7">The sequence shown here is derived from an EMBL/GenBank/DDBJ whole genome shotgun (WGS) entry which is preliminary data.</text>
</comment>
<organism evidence="7 8">
    <name type="scientific">Trifolium medium</name>
    <dbReference type="NCBI Taxonomy" id="97028"/>
    <lineage>
        <taxon>Eukaryota</taxon>
        <taxon>Viridiplantae</taxon>
        <taxon>Streptophyta</taxon>
        <taxon>Embryophyta</taxon>
        <taxon>Tracheophyta</taxon>
        <taxon>Spermatophyta</taxon>
        <taxon>Magnoliopsida</taxon>
        <taxon>eudicotyledons</taxon>
        <taxon>Gunneridae</taxon>
        <taxon>Pentapetalae</taxon>
        <taxon>rosids</taxon>
        <taxon>fabids</taxon>
        <taxon>Fabales</taxon>
        <taxon>Fabaceae</taxon>
        <taxon>Papilionoideae</taxon>
        <taxon>50 kb inversion clade</taxon>
        <taxon>NPAAA clade</taxon>
        <taxon>Hologalegina</taxon>
        <taxon>IRL clade</taxon>
        <taxon>Trifolieae</taxon>
        <taxon>Trifolium</taxon>
    </lineage>
</organism>
<dbReference type="GO" id="GO:0003677">
    <property type="term" value="F:DNA binding"/>
    <property type="evidence" value="ECO:0007669"/>
    <property type="project" value="UniProtKB-KW"/>
</dbReference>
<evidence type="ECO:0000256" key="3">
    <source>
        <dbReference type="ARBA" id="ARBA00023125"/>
    </source>
</evidence>
<evidence type="ECO:0000313" key="7">
    <source>
        <dbReference type="EMBL" id="MCI00115.1"/>
    </source>
</evidence>
<sequence>MKDFEGIARIRRVGEDRTWEVEVKYDREGDYSLVNSGWKAFSKEYNLQTGDVCKFKMTRSDPLSFTIAITRASEERSRKK</sequence>
<evidence type="ECO:0000256" key="4">
    <source>
        <dbReference type="ARBA" id="ARBA00023163"/>
    </source>
</evidence>
<dbReference type="PROSITE" id="PS50863">
    <property type="entry name" value="B3"/>
    <property type="match status" value="1"/>
</dbReference>
<proteinExistence type="predicted"/>
<dbReference type="InterPro" id="IPR015300">
    <property type="entry name" value="DNA-bd_pseudobarrel_sf"/>
</dbReference>
<dbReference type="SUPFAM" id="SSF101936">
    <property type="entry name" value="DNA-binding pseudobarrel domain"/>
    <property type="match status" value="1"/>
</dbReference>
<dbReference type="GO" id="GO:0005634">
    <property type="term" value="C:nucleus"/>
    <property type="evidence" value="ECO:0007669"/>
    <property type="project" value="UniProtKB-SubCell"/>
</dbReference>
<evidence type="ECO:0000313" key="8">
    <source>
        <dbReference type="Proteomes" id="UP000265520"/>
    </source>
</evidence>
<comment type="subcellular location">
    <subcellularLocation>
        <location evidence="1">Nucleus</location>
    </subcellularLocation>
</comment>
<dbReference type="Proteomes" id="UP000265520">
    <property type="component" value="Unassembled WGS sequence"/>
</dbReference>
<evidence type="ECO:0000256" key="5">
    <source>
        <dbReference type="ARBA" id="ARBA00023242"/>
    </source>
</evidence>
<keyword evidence="8" id="KW-1185">Reference proteome</keyword>
<keyword evidence="4" id="KW-0804">Transcription</keyword>
<evidence type="ECO:0000256" key="1">
    <source>
        <dbReference type="ARBA" id="ARBA00004123"/>
    </source>
</evidence>
<name>A0A392NNQ8_9FABA</name>
<evidence type="ECO:0000259" key="6">
    <source>
        <dbReference type="PROSITE" id="PS50863"/>
    </source>
</evidence>
<keyword evidence="5" id="KW-0539">Nucleus</keyword>
<dbReference type="Pfam" id="PF02362">
    <property type="entry name" value="B3"/>
    <property type="match status" value="1"/>
</dbReference>
<feature type="domain" description="TF-B3" evidence="6">
    <location>
        <begin position="1"/>
        <end position="73"/>
    </location>
</feature>
<dbReference type="InterPro" id="IPR003340">
    <property type="entry name" value="B3_DNA-bd"/>
</dbReference>
<dbReference type="AlphaFoldDB" id="A0A392NNQ8"/>
<accession>A0A392NNQ8</accession>
<dbReference type="CDD" id="cd10017">
    <property type="entry name" value="B3_DNA"/>
    <property type="match status" value="1"/>
</dbReference>
<keyword evidence="2" id="KW-0805">Transcription regulation</keyword>
<reference evidence="7 8" key="1">
    <citation type="journal article" date="2018" name="Front. Plant Sci.">
        <title>Red Clover (Trifolium pratense) and Zigzag Clover (T. medium) - A Picture of Genomic Similarities and Differences.</title>
        <authorList>
            <person name="Dluhosova J."/>
            <person name="Istvanek J."/>
            <person name="Nedelnik J."/>
            <person name="Repkova J."/>
        </authorList>
    </citation>
    <scope>NUCLEOTIDE SEQUENCE [LARGE SCALE GENOMIC DNA]</scope>
    <source>
        <strain evidence="8">cv. 10/8</strain>
        <tissue evidence="7">Leaf</tissue>
    </source>
</reference>
<dbReference type="Gene3D" id="2.40.330.10">
    <property type="entry name" value="DNA-binding pseudobarrel domain"/>
    <property type="match status" value="1"/>
</dbReference>
<keyword evidence="3" id="KW-0238">DNA-binding</keyword>
<evidence type="ECO:0000256" key="2">
    <source>
        <dbReference type="ARBA" id="ARBA00023015"/>
    </source>
</evidence>